<dbReference type="RefSeq" id="WP_188448226.1">
    <property type="nucleotide sequence ID" value="NZ_BMFO01000002.1"/>
</dbReference>
<dbReference type="PANTHER" id="PTHR45138">
    <property type="entry name" value="REGULATORY COMPONENTS OF SENSORY TRANSDUCTION SYSTEM"/>
    <property type="match status" value="1"/>
</dbReference>
<dbReference type="Gene3D" id="3.30.70.270">
    <property type="match status" value="1"/>
</dbReference>
<keyword evidence="3" id="KW-0812">Transmembrane</keyword>
<dbReference type="NCBIfam" id="TIGR00254">
    <property type="entry name" value="GGDEF"/>
    <property type="match status" value="1"/>
</dbReference>
<keyword evidence="6" id="KW-1185">Reference proteome</keyword>
<dbReference type="EC" id="2.7.7.65" evidence="1"/>
<comment type="caution">
    <text evidence="5">The sequence shown here is derived from an EMBL/GenBank/DDBJ whole genome shotgun (WGS) entry which is preliminary data.</text>
</comment>
<reference evidence="5" key="1">
    <citation type="journal article" date="2014" name="Int. J. Syst. Evol. Microbiol.">
        <title>Complete genome sequence of Corynebacterium casei LMG S-19264T (=DSM 44701T), isolated from a smear-ripened cheese.</title>
        <authorList>
            <consortium name="US DOE Joint Genome Institute (JGI-PGF)"/>
            <person name="Walter F."/>
            <person name="Albersmeier A."/>
            <person name="Kalinowski J."/>
            <person name="Ruckert C."/>
        </authorList>
    </citation>
    <scope>NUCLEOTIDE SEQUENCE</scope>
    <source>
        <strain evidence="5">CGMCC 1.12726</strain>
    </source>
</reference>
<evidence type="ECO:0000313" key="6">
    <source>
        <dbReference type="Proteomes" id="UP000632858"/>
    </source>
</evidence>
<feature type="domain" description="GGDEF" evidence="4">
    <location>
        <begin position="255"/>
        <end position="388"/>
    </location>
</feature>
<accession>A0A917CHR3</accession>
<keyword evidence="3" id="KW-0472">Membrane</keyword>
<dbReference type="Pfam" id="PF00990">
    <property type="entry name" value="GGDEF"/>
    <property type="match status" value="1"/>
</dbReference>
<dbReference type="PANTHER" id="PTHR45138:SF9">
    <property type="entry name" value="DIGUANYLATE CYCLASE DGCM-RELATED"/>
    <property type="match status" value="1"/>
</dbReference>
<dbReference type="GO" id="GO:0005886">
    <property type="term" value="C:plasma membrane"/>
    <property type="evidence" value="ECO:0007669"/>
    <property type="project" value="TreeGrafter"/>
</dbReference>
<evidence type="ECO:0000256" key="3">
    <source>
        <dbReference type="SAM" id="Phobius"/>
    </source>
</evidence>
<dbReference type="AlphaFoldDB" id="A0A917CHR3"/>
<dbReference type="GO" id="GO:1902201">
    <property type="term" value="P:negative regulation of bacterial-type flagellum-dependent cell motility"/>
    <property type="evidence" value="ECO:0007669"/>
    <property type="project" value="TreeGrafter"/>
</dbReference>
<name>A0A917CHR3_9GAMM</name>
<comment type="catalytic activity">
    <reaction evidence="2">
        <text>2 GTP = 3',3'-c-di-GMP + 2 diphosphate</text>
        <dbReference type="Rhea" id="RHEA:24898"/>
        <dbReference type="ChEBI" id="CHEBI:33019"/>
        <dbReference type="ChEBI" id="CHEBI:37565"/>
        <dbReference type="ChEBI" id="CHEBI:58805"/>
        <dbReference type="EC" id="2.7.7.65"/>
    </reaction>
</comment>
<dbReference type="GO" id="GO:0052621">
    <property type="term" value="F:diguanylate cyclase activity"/>
    <property type="evidence" value="ECO:0007669"/>
    <property type="project" value="UniProtKB-EC"/>
</dbReference>
<dbReference type="InterPro" id="IPR029787">
    <property type="entry name" value="Nucleotide_cyclase"/>
</dbReference>
<gene>
    <name evidence="5" type="ORF">GCM10010960_08870</name>
</gene>
<dbReference type="CDD" id="cd01949">
    <property type="entry name" value="GGDEF"/>
    <property type="match status" value="1"/>
</dbReference>
<keyword evidence="3" id="KW-1133">Transmembrane helix</keyword>
<dbReference type="Proteomes" id="UP000632858">
    <property type="component" value="Unassembled WGS sequence"/>
</dbReference>
<dbReference type="SUPFAM" id="SSF55073">
    <property type="entry name" value="Nucleotide cyclase"/>
    <property type="match status" value="1"/>
</dbReference>
<evidence type="ECO:0000313" key="5">
    <source>
        <dbReference type="EMBL" id="GGF89225.1"/>
    </source>
</evidence>
<feature type="transmembrane region" description="Helical" evidence="3">
    <location>
        <begin position="156"/>
        <end position="176"/>
    </location>
</feature>
<evidence type="ECO:0000259" key="4">
    <source>
        <dbReference type="PROSITE" id="PS50887"/>
    </source>
</evidence>
<reference evidence="5" key="2">
    <citation type="submission" date="2020-09" db="EMBL/GenBank/DDBJ databases">
        <authorList>
            <person name="Sun Q."/>
            <person name="Zhou Y."/>
        </authorList>
    </citation>
    <scope>NUCLEOTIDE SEQUENCE</scope>
    <source>
        <strain evidence="5">CGMCC 1.12726</strain>
    </source>
</reference>
<feature type="transmembrane region" description="Helical" evidence="3">
    <location>
        <begin position="188"/>
        <end position="215"/>
    </location>
</feature>
<sequence length="388" mass="41948">MIPLSYEQPTLAWLVAVQFALYAAGWWLCAAFAREERPATGHWGAAMALCTGAVCAIALRGETRAWLPDVGSDLLLLAAFVALRRGMERFLRLPPADREHLAILLGAGIALAVLGPEAMSDRWRNALLYAAATWVLARAGLMLWRELRSTYEHPVAALLAAVPLLFAVLFVGLLAAQASAVAWPAEAAVVGLAPAIADIAGAAAFNLSLFALLVYRLVCRIREESHQDELTGLANRRRIDCLLPVEWQRLQRGGAEFGLLRVDIDHFGDLNQRHGRSTGDRMLSELAQRLRYTAREIDLVARTGGGEFLVMTPQTCLDGARTAAERLRNAVNAMPFTAGGNPVTLSVSIGVAVAKHSDLDLADVFERAAAALKRAKASGRNRVCLEDA</sequence>
<dbReference type="InterPro" id="IPR000160">
    <property type="entry name" value="GGDEF_dom"/>
</dbReference>
<dbReference type="InterPro" id="IPR050469">
    <property type="entry name" value="Diguanylate_Cyclase"/>
</dbReference>
<organism evidence="5 6">
    <name type="scientific">Arenimonas maotaiensis</name>
    <dbReference type="NCBI Taxonomy" id="1446479"/>
    <lineage>
        <taxon>Bacteria</taxon>
        <taxon>Pseudomonadati</taxon>
        <taxon>Pseudomonadota</taxon>
        <taxon>Gammaproteobacteria</taxon>
        <taxon>Lysobacterales</taxon>
        <taxon>Lysobacteraceae</taxon>
        <taxon>Arenimonas</taxon>
    </lineage>
</organism>
<proteinExistence type="predicted"/>
<dbReference type="InterPro" id="IPR043128">
    <property type="entry name" value="Rev_trsase/Diguanyl_cyclase"/>
</dbReference>
<evidence type="ECO:0000256" key="2">
    <source>
        <dbReference type="ARBA" id="ARBA00034247"/>
    </source>
</evidence>
<feature type="transmembrane region" description="Helical" evidence="3">
    <location>
        <begin position="12"/>
        <end position="33"/>
    </location>
</feature>
<feature type="transmembrane region" description="Helical" evidence="3">
    <location>
        <begin position="103"/>
        <end position="120"/>
    </location>
</feature>
<protein>
    <recommendedName>
        <fullName evidence="1">diguanylate cyclase</fullName>
        <ecNumber evidence="1">2.7.7.65</ecNumber>
    </recommendedName>
</protein>
<feature type="transmembrane region" description="Helical" evidence="3">
    <location>
        <begin position="40"/>
        <end position="59"/>
    </location>
</feature>
<dbReference type="PROSITE" id="PS50887">
    <property type="entry name" value="GGDEF"/>
    <property type="match status" value="1"/>
</dbReference>
<evidence type="ECO:0000256" key="1">
    <source>
        <dbReference type="ARBA" id="ARBA00012528"/>
    </source>
</evidence>
<feature type="transmembrane region" description="Helical" evidence="3">
    <location>
        <begin position="126"/>
        <end position="144"/>
    </location>
</feature>
<dbReference type="SMART" id="SM00267">
    <property type="entry name" value="GGDEF"/>
    <property type="match status" value="1"/>
</dbReference>
<dbReference type="EMBL" id="BMFO01000002">
    <property type="protein sequence ID" value="GGF89225.1"/>
    <property type="molecule type" value="Genomic_DNA"/>
</dbReference>
<dbReference type="GO" id="GO:0043709">
    <property type="term" value="P:cell adhesion involved in single-species biofilm formation"/>
    <property type="evidence" value="ECO:0007669"/>
    <property type="project" value="TreeGrafter"/>
</dbReference>